<dbReference type="GO" id="GO:0016491">
    <property type="term" value="F:oxidoreductase activity"/>
    <property type="evidence" value="ECO:0007669"/>
    <property type="project" value="InterPro"/>
</dbReference>
<proteinExistence type="predicted"/>
<dbReference type="RefSeq" id="WP_170196695.1">
    <property type="nucleotide sequence ID" value="NZ_JABBNB010000032.1"/>
</dbReference>
<dbReference type="Pfam" id="PF04075">
    <property type="entry name" value="F420H2_quin_red"/>
    <property type="match status" value="1"/>
</dbReference>
<evidence type="ECO:0000313" key="2">
    <source>
        <dbReference type="Proteomes" id="UP000550729"/>
    </source>
</evidence>
<accession>A0A848L9C9</accession>
<protein>
    <submittedName>
        <fullName evidence="1">Nitroreductase family deazaflavin-dependent oxidoreductase</fullName>
    </submittedName>
</protein>
<sequence length="153" mass="16841">MTTGHYHSASSPVERGFNSAVRWLADHGVNLAGAQALTVYGRKTGNPQRIPVNPISFDGREYLVSPRGNTQWARNARVNTTAELKRGRKQRQVALTEVSDADVKTAVISDYLRRWGWEVGRLLPDGLAPDSDEATLRAHLDDLPVFTVTTMAG</sequence>
<dbReference type="InterPro" id="IPR004378">
    <property type="entry name" value="F420H2_quin_Rdtase"/>
</dbReference>
<dbReference type="Proteomes" id="UP000550729">
    <property type="component" value="Unassembled WGS sequence"/>
</dbReference>
<reference evidence="1 2" key="1">
    <citation type="submission" date="2020-04" db="EMBL/GenBank/DDBJ databases">
        <title>Gordonia sp. nov. TBRC 11910.</title>
        <authorList>
            <person name="Suriyachadkun C."/>
        </authorList>
    </citation>
    <scope>NUCLEOTIDE SEQUENCE [LARGE SCALE GENOMIC DNA]</scope>
    <source>
        <strain evidence="1 2">TBRC 11910</strain>
    </source>
</reference>
<dbReference type="AlphaFoldDB" id="A0A848L9C9"/>
<dbReference type="Gene3D" id="2.30.110.10">
    <property type="entry name" value="Electron Transport, Fmn-binding Protein, Chain A"/>
    <property type="match status" value="1"/>
</dbReference>
<dbReference type="InterPro" id="IPR012349">
    <property type="entry name" value="Split_barrel_FMN-bd"/>
</dbReference>
<organism evidence="1 2">
    <name type="scientific">Gordonia asplenii</name>
    <dbReference type="NCBI Taxonomy" id="2725283"/>
    <lineage>
        <taxon>Bacteria</taxon>
        <taxon>Bacillati</taxon>
        <taxon>Actinomycetota</taxon>
        <taxon>Actinomycetes</taxon>
        <taxon>Mycobacteriales</taxon>
        <taxon>Gordoniaceae</taxon>
        <taxon>Gordonia</taxon>
    </lineage>
</organism>
<keyword evidence="2" id="KW-1185">Reference proteome</keyword>
<dbReference type="EMBL" id="JABBNB010000032">
    <property type="protein sequence ID" value="NMO04188.1"/>
    <property type="molecule type" value="Genomic_DNA"/>
</dbReference>
<name>A0A848L9C9_9ACTN</name>
<evidence type="ECO:0000313" key="1">
    <source>
        <dbReference type="EMBL" id="NMO04188.1"/>
    </source>
</evidence>
<comment type="caution">
    <text evidence="1">The sequence shown here is derived from an EMBL/GenBank/DDBJ whole genome shotgun (WGS) entry which is preliminary data.</text>
</comment>
<gene>
    <name evidence="1" type="ORF">HH308_23505</name>
</gene>